<dbReference type="Pfam" id="PF18036">
    <property type="entry name" value="Ubiquitin_4"/>
    <property type="match status" value="1"/>
</dbReference>
<gene>
    <name evidence="3" type="ORF">GOP47_0009657</name>
</gene>
<keyword evidence="1" id="KW-1133">Transmembrane helix</keyword>
<dbReference type="InterPro" id="IPR040610">
    <property type="entry name" value="SNRNP25_ubiquitin"/>
</dbReference>
<evidence type="ECO:0000313" key="3">
    <source>
        <dbReference type="EMBL" id="KAI5075581.1"/>
    </source>
</evidence>
<keyword evidence="4" id="KW-1185">Reference proteome</keyword>
<dbReference type="InterPro" id="IPR039690">
    <property type="entry name" value="SNRNP25"/>
</dbReference>
<reference evidence="3" key="1">
    <citation type="submission" date="2021-01" db="EMBL/GenBank/DDBJ databases">
        <title>Adiantum capillus-veneris genome.</title>
        <authorList>
            <person name="Fang Y."/>
            <person name="Liao Q."/>
        </authorList>
    </citation>
    <scope>NUCLEOTIDE SEQUENCE</scope>
    <source>
        <strain evidence="3">H3</strain>
        <tissue evidence="3">Leaf</tissue>
    </source>
</reference>
<keyword evidence="1" id="KW-0812">Transmembrane</keyword>
<dbReference type="Proteomes" id="UP000886520">
    <property type="component" value="Chromosome 9"/>
</dbReference>
<evidence type="ECO:0000313" key="4">
    <source>
        <dbReference type="Proteomes" id="UP000886520"/>
    </source>
</evidence>
<keyword evidence="1" id="KW-0472">Membrane</keyword>
<dbReference type="EMBL" id="JABFUD020000009">
    <property type="protein sequence ID" value="KAI5075581.1"/>
    <property type="molecule type" value="Genomic_DNA"/>
</dbReference>
<dbReference type="AlphaFoldDB" id="A0A9D4ZJP9"/>
<dbReference type="SUPFAM" id="SSF54236">
    <property type="entry name" value="Ubiquitin-like"/>
    <property type="match status" value="1"/>
</dbReference>
<sequence length="176" mass="19724">MDDTTFVLGVSKKATLTDLKDAIRQKFQADGCQVSWPHVWGHFCLSFRDQKLLDEHLVLHKLGVRGLDELVFVRHLDTRPQKGRVCLMIISICEDGPLACGLNLLWALISVLCKNCKGKVAMLAMLFMLSLGLIRFAGMVYNSTAFDFQVALPLCLRAIFIIYIGCRQVGCFGMEP</sequence>
<name>A0A9D4ZJP9_ADICA</name>
<dbReference type="Gene3D" id="3.10.20.90">
    <property type="entry name" value="Phosphatidylinositol 3-kinase Catalytic Subunit, Chain A, domain 1"/>
    <property type="match status" value="1"/>
</dbReference>
<protein>
    <recommendedName>
        <fullName evidence="2">SNRNP25 ubiquitin-like domain-containing protein</fullName>
    </recommendedName>
</protein>
<dbReference type="GO" id="GO:0000398">
    <property type="term" value="P:mRNA splicing, via spliceosome"/>
    <property type="evidence" value="ECO:0007669"/>
    <property type="project" value="InterPro"/>
</dbReference>
<comment type="caution">
    <text evidence="3">The sequence shown here is derived from an EMBL/GenBank/DDBJ whole genome shotgun (WGS) entry which is preliminary data.</text>
</comment>
<feature type="transmembrane region" description="Helical" evidence="1">
    <location>
        <begin position="120"/>
        <end position="142"/>
    </location>
</feature>
<evidence type="ECO:0000259" key="2">
    <source>
        <dbReference type="Pfam" id="PF18036"/>
    </source>
</evidence>
<organism evidence="3 4">
    <name type="scientific">Adiantum capillus-veneris</name>
    <name type="common">Maidenhair fern</name>
    <dbReference type="NCBI Taxonomy" id="13818"/>
    <lineage>
        <taxon>Eukaryota</taxon>
        <taxon>Viridiplantae</taxon>
        <taxon>Streptophyta</taxon>
        <taxon>Embryophyta</taxon>
        <taxon>Tracheophyta</taxon>
        <taxon>Polypodiopsida</taxon>
        <taxon>Polypodiidae</taxon>
        <taxon>Polypodiales</taxon>
        <taxon>Pteridineae</taxon>
        <taxon>Pteridaceae</taxon>
        <taxon>Vittarioideae</taxon>
        <taxon>Adiantum</taxon>
    </lineage>
</organism>
<dbReference type="OrthoDB" id="72819at2759"/>
<accession>A0A9D4ZJP9</accession>
<proteinExistence type="predicted"/>
<dbReference type="PANTHER" id="PTHR14942">
    <property type="entry name" value="U11/U12 SMALL NUCLEAR RIBONUCLEOPROTEIN 25 KDA PROTEIN"/>
    <property type="match status" value="1"/>
</dbReference>
<dbReference type="InterPro" id="IPR029071">
    <property type="entry name" value="Ubiquitin-like_domsf"/>
</dbReference>
<feature type="domain" description="SNRNP25 ubiquitin-like" evidence="2">
    <location>
        <begin position="2"/>
        <end position="76"/>
    </location>
</feature>
<dbReference type="PANTHER" id="PTHR14942:SF0">
    <property type="entry name" value="U11_U12 SMALL NUCLEAR RIBONUCLEOPROTEIN 25 KDA PROTEIN"/>
    <property type="match status" value="1"/>
</dbReference>
<feature type="transmembrane region" description="Helical" evidence="1">
    <location>
        <begin position="148"/>
        <end position="166"/>
    </location>
</feature>
<evidence type="ECO:0000256" key="1">
    <source>
        <dbReference type="SAM" id="Phobius"/>
    </source>
</evidence>